<dbReference type="Pfam" id="PF00195">
    <property type="entry name" value="Chal_sti_synt_N"/>
    <property type="match status" value="1"/>
</dbReference>
<dbReference type="Gramene" id="TRITD2Bv1G004770.1">
    <property type="protein sequence ID" value="TRITD2Bv1G004770.1"/>
    <property type="gene ID" value="TRITD2Bv1G004770"/>
</dbReference>
<dbReference type="Gene3D" id="3.40.47.10">
    <property type="match status" value="1"/>
</dbReference>
<reference evidence="2 3" key="1">
    <citation type="submission" date="2017-09" db="EMBL/GenBank/DDBJ databases">
        <authorList>
            <consortium name="International Durum Wheat Genome Sequencing Consortium (IDWGSC)"/>
            <person name="Milanesi L."/>
        </authorList>
    </citation>
    <scope>NUCLEOTIDE SEQUENCE [LARGE SCALE GENOMIC DNA]</scope>
    <source>
        <strain evidence="3">cv. Svevo</strain>
    </source>
</reference>
<dbReference type="GO" id="GO:0030639">
    <property type="term" value="P:polyketide biosynthetic process"/>
    <property type="evidence" value="ECO:0007669"/>
    <property type="project" value="TreeGrafter"/>
</dbReference>
<organism evidence="2 3">
    <name type="scientific">Triticum turgidum subsp. durum</name>
    <name type="common">Durum wheat</name>
    <name type="synonym">Triticum durum</name>
    <dbReference type="NCBI Taxonomy" id="4567"/>
    <lineage>
        <taxon>Eukaryota</taxon>
        <taxon>Viridiplantae</taxon>
        <taxon>Streptophyta</taxon>
        <taxon>Embryophyta</taxon>
        <taxon>Tracheophyta</taxon>
        <taxon>Spermatophyta</taxon>
        <taxon>Magnoliopsida</taxon>
        <taxon>Liliopsida</taxon>
        <taxon>Poales</taxon>
        <taxon>Poaceae</taxon>
        <taxon>BOP clade</taxon>
        <taxon>Pooideae</taxon>
        <taxon>Triticodae</taxon>
        <taxon>Triticeae</taxon>
        <taxon>Triticinae</taxon>
        <taxon>Triticum</taxon>
    </lineage>
</organism>
<protein>
    <recommendedName>
        <fullName evidence="1">Chalcone/stilbene synthase N-terminal domain-containing protein</fullName>
    </recommendedName>
</protein>
<dbReference type="GO" id="GO:0016747">
    <property type="term" value="F:acyltransferase activity, transferring groups other than amino-acyl groups"/>
    <property type="evidence" value="ECO:0007669"/>
    <property type="project" value="InterPro"/>
</dbReference>
<keyword evidence="3" id="KW-1185">Reference proteome</keyword>
<dbReference type="EMBL" id="LT934114">
    <property type="protein sequence ID" value="VAH40007.1"/>
    <property type="molecule type" value="Genomic_DNA"/>
</dbReference>
<gene>
    <name evidence="2" type="ORF">TRITD_2Bv1G004770</name>
</gene>
<dbReference type="Proteomes" id="UP000324705">
    <property type="component" value="Chromosome 2B"/>
</dbReference>
<dbReference type="SUPFAM" id="SSF53901">
    <property type="entry name" value="Thiolase-like"/>
    <property type="match status" value="1"/>
</dbReference>
<evidence type="ECO:0000313" key="3">
    <source>
        <dbReference type="Proteomes" id="UP000324705"/>
    </source>
</evidence>
<dbReference type="AlphaFoldDB" id="A0A9R1PBE6"/>
<dbReference type="PANTHER" id="PTHR11877">
    <property type="entry name" value="HYDROXYMETHYLGLUTARYL-COA SYNTHASE"/>
    <property type="match status" value="1"/>
</dbReference>
<accession>A0A9R1PBE6</accession>
<feature type="domain" description="Chalcone/stilbene synthase N-terminal" evidence="1">
    <location>
        <begin position="11"/>
        <end position="67"/>
    </location>
</feature>
<proteinExistence type="predicted"/>
<name>A0A9R1PBE6_TRITD</name>
<dbReference type="InterPro" id="IPR001099">
    <property type="entry name" value="Chalcone/stilbene_synt_N"/>
</dbReference>
<evidence type="ECO:0000313" key="2">
    <source>
        <dbReference type="EMBL" id="VAH40007.1"/>
    </source>
</evidence>
<evidence type="ECO:0000259" key="1">
    <source>
        <dbReference type="Pfam" id="PF00195"/>
    </source>
</evidence>
<sequence>MGSTTLPSVGEIRRLQRAEGPAAILAVGTANPPNCVSQEEYPDYYFRITKSQHLTDLKQKLKSFCKQKGNYI</sequence>
<dbReference type="InterPro" id="IPR011141">
    <property type="entry name" value="Polyketide_synthase_type-III"/>
</dbReference>
<dbReference type="InterPro" id="IPR016039">
    <property type="entry name" value="Thiolase-like"/>
</dbReference>
<dbReference type="PANTHER" id="PTHR11877:SF24">
    <property type="entry name" value="OS07G0526400 PROTEIN"/>
    <property type="match status" value="1"/>
</dbReference>